<evidence type="ECO:0000313" key="2">
    <source>
        <dbReference type="EMBL" id="RNA10997.1"/>
    </source>
</evidence>
<reference evidence="2 3" key="1">
    <citation type="journal article" date="2018" name="Sci. Rep.">
        <title>Genomic signatures of local adaptation to the degree of environmental predictability in rotifers.</title>
        <authorList>
            <person name="Franch-Gras L."/>
            <person name="Hahn C."/>
            <person name="Garcia-Roger E.M."/>
            <person name="Carmona M.J."/>
            <person name="Serra M."/>
            <person name="Gomez A."/>
        </authorList>
    </citation>
    <scope>NUCLEOTIDE SEQUENCE [LARGE SCALE GENOMIC DNA]</scope>
    <source>
        <strain evidence="2">HYR1</strain>
    </source>
</reference>
<organism evidence="2 3">
    <name type="scientific">Brachionus plicatilis</name>
    <name type="common">Marine rotifer</name>
    <name type="synonym">Brachionus muelleri</name>
    <dbReference type="NCBI Taxonomy" id="10195"/>
    <lineage>
        <taxon>Eukaryota</taxon>
        <taxon>Metazoa</taxon>
        <taxon>Spiralia</taxon>
        <taxon>Gnathifera</taxon>
        <taxon>Rotifera</taxon>
        <taxon>Eurotatoria</taxon>
        <taxon>Monogononta</taxon>
        <taxon>Pseudotrocha</taxon>
        <taxon>Ploima</taxon>
        <taxon>Brachionidae</taxon>
        <taxon>Brachionus</taxon>
    </lineage>
</organism>
<keyword evidence="1" id="KW-0472">Membrane</keyword>
<dbReference type="AlphaFoldDB" id="A0A3M7QHS3"/>
<dbReference type="Proteomes" id="UP000276133">
    <property type="component" value="Unassembled WGS sequence"/>
</dbReference>
<proteinExistence type="predicted"/>
<sequence>MVRDQLQNGFEYSMYLDSQPLYIPLFGLSARIAMGMVFLVVPKMMPKMMPVMILSSIIVAIVSTVSSKTTIAIIWISITFLNY</sequence>
<feature type="transmembrane region" description="Helical" evidence="1">
    <location>
        <begin position="20"/>
        <end position="41"/>
    </location>
</feature>
<keyword evidence="1" id="KW-0812">Transmembrane</keyword>
<accession>A0A3M7QHS3</accession>
<protein>
    <submittedName>
        <fullName evidence="2">Uncharacterized protein</fullName>
    </submittedName>
</protein>
<keyword evidence="3" id="KW-1185">Reference proteome</keyword>
<feature type="transmembrane region" description="Helical" evidence="1">
    <location>
        <begin position="53"/>
        <end position="78"/>
    </location>
</feature>
<dbReference type="EMBL" id="REGN01006073">
    <property type="protein sequence ID" value="RNA10997.1"/>
    <property type="molecule type" value="Genomic_DNA"/>
</dbReference>
<evidence type="ECO:0000313" key="3">
    <source>
        <dbReference type="Proteomes" id="UP000276133"/>
    </source>
</evidence>
<gene>
    <name evidence="2" type="ORF">BpHYR1_005508</name>
</gene>
<evidence type="ECO:0000256" key="1">
    <source>
        <dbReference type="SAM" id="Phobius"/>
    </source>
</evidence>
<comment type="caution">
    <text evidence="2">The sequence shown here is derived from an EMBL/GenBank/DDBJ whole genome shotgun (WGS) entry which is preliminary data.</text>
</comment>
<keyword evidence="1" id="KW-1133">Transmembrane helix</keyword>
<name>A0A3M7QHS3_BRAPC</name>